<comment type="subcellular location">
    <subcellularLocation>
        <location evidence="1">Cytoplasm</location>
    </subcellularLocation>
</comment>
<dbReference type="CDD" id="cd01449">
    <property type="entry name" value="TST_Repeat_2"/>
    <property type="match status" value="1"/>
</dbReference>
<dbReference type="Gene3D" id="3.40.250.10">
    <property type="entry name" value="Rhodanese-like domain"/>
    <property type="match status" value="2"/>
</dbReference>
<name>A0A1Y1YKC6_9FUNG</name>
<dbReference type="InterPro" id="IPR036873">
    <property type="entry name" value="Rhodanese-like_dom_sf"/>
</dbReference>
<feature type="domain" description="Rhodanese" evidence="5">
    <location>
        <begin position="161"/>
        <end position="276"/>
    </location>
</feature>
<dbReference type="InterPro" id="IPR045078">
    <property type="entry name" value="TST/MPST-like"/>
</dbReference>
<dbReference type="PANTHER" id="PTHR11364:SF27">
    <property type="entry name" value="SULFURTRANSFERASE"/>
    <property type="match status" value="1"/>
</dbReference>
<dbReference type="GO" id="GO:0005739">
    <property type="term" value="C:mitochondrion"/>
    <property type="evidence" value="ECO:0007669"/>
    <property type="project" value="TreeGrafter"/>
</dbReference>
<dbReference type="InParanoid" id="A0A1Y1YKC6"/>
<evidence type="ECO:0000256" key="1">
    <source>
        <dbReference type="ARBA" id="ARBA00004496"/>
    </source>
</evidence>
<dbReference type="Pfam" id="PF00581">
    <property type="entry name" value="Rhodanese"/>
    <property type="match status" value="2"/>
</dbReference>
<dbReference type="FunFam" id="3.40.250.10:FF:000001">
    <property type="entry name" value="Sulfurtransferase"/>
    <property type="match status" value="1"/>
</dbReference>
<sequence length="278" mass="30876">MNLVSTQWLADNKDSVVVLDGSWHMPHAKRDPKQEYLNAHIQNARYFDIDAIKDLSNSLPHMLPSPEFFARSVGELGISQEDKLVVYDTAGIFSSPRVYWTFKAFGHDNIAILDGGLPKWLQEGRPVEAGQVDVEPKVYKPKFQPQLVRNMQQVVQNIEKGADGELVIDARPRGRFNGVDPEPRAGLSSGHIPNSVSLPFSEVIDPEKRVMRSPQELARLFKDLGIDVNQKIITSCGSGVSAAVIYLALEIAGAKNLALYDGSWTEYASHPENKISKL</sequence>
<accession>A0A1Y1YKC6</accession>
<keyword evidence="7" id="KW-1185">Reference proteome</keyword>
<dbReference type="OrthoDB" id="270167at2759"/>
<evidence type="ECO:0000256" key="3">
    <source>
        <dbReference type="ARBA" id="ARBA00022679"/>
    </source>
</evidence>
<dbReference type="CDD" id="cd01448">
    <property type="entry name" value="TST_Repeat_1"/>
    <property type="match status" value="1"/>
</dbReference>
<dbReference type="SMART" id="SM00450">
    <property type="entry name" value="RHOD"/>
    <property type="match status" value="2"/>
</dbReference>
<dbReference type="FunCoup" id="A0A1Y1YKC6">
    <property type="interactions" value="549"/>
</dbReference>
<dbReference type="FunFam" id="3.40.250.10:FF:000015">
    <property type="entry name" value="Sulfurtransferase"/>
    <property type="match status" value="1"/>
</dbReference>
<dbReference type="AlphaFoldDB" id="A0A1Y1YKC6"/>
<keyword evidence="2" id="KW-0963">Cytoplasm</keyword>
<feature type="domain" description="Rhodanese" evidence="5">
    <location>
        <begin position="12"/>
        <end position="129"/>
    </location>
</feature>
<reference evidence="6 7" key="1">
    <citation type="submission" date="2016-07" db="EMBL/GenBank/DDBJ databases">
        <title>Pervasive Adenine N6-methylation of Active Genes in Fungi.</title>
        <authorList>
            <consortium name="DOE Joint Genome Institute"/>
            <person name="Mondo S.J."/>
            <person name="Dannebaum R.O."/>
            <person name="Kuo R.C."/>
            <person name="Labutti K."/>
            <person name="Haridas S."/>
            <person name="Kuo A."/>
            <person name="Salamov A."/>
            <person name="Ahrendt S.R."/>
            <person name="Lipzen A."/>
            <person name="Sullivan W."/>
            <person name="Andreopoulos W.B."/>
            <person name="Clum A."/>
            <person name="Lindquist E."/>
            <person name="Daum C."/>
            <person name="Ramamoorthy G.K."/>
            <person name="Gryganskyi A."/>
            <person name="Culley D."/>
            <person name="Magnuson J.K."/>
            <person name="James T.Y."/>
            <person name="O'Malley M.A."/>
            <person name="Stajich J.E."/>
            <person name="Spatafora J.W."/>
            <person name="Visel A."/>
            <person name="Grigoriev I.V."/>
        </authorList>
    </citation>
    <scope>NUCLEOTIDE SEQUENCE [LARGE SCALE GENOMIC DNA]</scope>
    <source>
        <strain evidence="6 7">CBS 931.73</strain>
    </source>
</reference>
<evidence type="ECO:0000256" key="4">
    <source>
        <dbReference type="ARBA" id="ARBA00022737"/>
    </source>
</evidence>
<protein>
    <submittedName>
        <fullName evidence="6">Rhodanese-like protein</fullName>
    </submittedName>
</protein>
<dbReference type="SUPFAM" id="SSF52821">
    <property type="entry name" value="Rhodanese/Cell cycle control phosphatase"/>
    <property type="match status" value="2"/>
</dbReference>
<comment type="caution">
    <text evidence="6">The sequence shown here is derived from an EMBL/GenBank/DDBJ whole genome shotgun (WGS) entry which is preliminary data.</text>
</comment>
<dbReference type="EMBL" id="MCFE01000113">
    <property type="protein sequence ID" value="ORX98477.1"/>
    <property type="molecule type" value="Genomic_DNA"/>
</dbReference>
<dbReference type="PROSITE" id="PS50206">
    <property type="entry name" value="RHODANESE_3"/>
    <property type="match status" value="2"/>
</dbReference>
<evidence type="ECO:0000313" key="7">
    <source>
        <dbReference type="Proteomes" id="UP000193498"/>
    </source>
</evidence>
<evidence type="ECO:0000256" key="2">
    <source>
        <dbReference type="ARBA" id="ARBA00022490"/>
    </source>
</evidence>
<dbReference type="InterPro" id="IPR001763">
    <property type="entry name" value="Rhodanese-like_dom"/>
</dbReference>
<keyword evidence="4" id="KW-0677">Repeat</keyword>
<evidence type="ECO:0000259" key="5">
    <source>
        <dbReference type="PROSITE" id="PS50206"/>
    </source>
</evidence>
<keyword evidence="3" id="KW-0808">Transferase</keyword>
<dbReference type="PANTHER" id="PTHR11364">
    <property type="entry name" value="THIOSULFATE SULFERTANSFERASE"/>
    <property type="match status" value="1"/>
</dbReference>
<proteinExistence type="predicted"/>
<dbReference type="STRING" id="1314790.A0A1Y1YKC6"/>
<evidence type="ECO:0000313" key="6">
    <source>
        <dbReference type="EMBL" id="ORX98477.1"/>
    </source>
</evidence>
<dbReference type="Proteomes" id="UP000193498">
    <property type="component" value="Unassembled WGS sequence"/>
</dbReference>
<gene>
    <name evidence="6" type="ORF">K493DRAFT_313631</name>
</gene>
<dbReference type="GO" id="GO:0004792">
    <property type="term" value="F:thiosulfate-cyanide sulfurtransferase activity"/>
    <property type="evidence" value="ECO:0007669"/>
    <property type="project" value="TreeGrafter"/>
</dbReference>
<organism evidence="6 7">
    <name type="scientific">Basidiobolus meristosporus CBS 931.73</name>
    <dbReference type="NCBI Taxonomy" id="1314790"/>
    <lineage>
        <taxon>Eukaryota</taxon>
        <taxon>Fungi</taxon>
        <taxon>Fungi incertae sedis</taxon>
        <taxon>Zoopagomycota</taxon>
        <taxon>Entomophthoromycotina</taxon>
        <taxon>Basidiobolomycetes</taxon>
        <taxon>Basidiobolales</taxon>
        <taxon>Basidiobolaceae</taxon>
        <taxon>Basidiobolus</taxon>
    </lineage>
</organism>